<dbReference type="Proteomes" id="UP000555728">
    <property type="component" value="Unassembled WGS sequence"/>
</dbReference>
<dbReference type="GO" id="GO:0000160">
    <property type="term" value="P:phosphorelay signal transduction system"/>
    <property type="evidence" value="ECO:0007669"/>
    <property type="project" value="InterPro"/>
</dbReference>
<organism evidence="4 5">
    <name type="scientific">Roseospira goensis</name>
    <dbReference type="NCBI Taxonomy" id="391922"/>
    <lineage>
        <taxon>Bacteria</taxon>
        <taxon>Pseudomonadati</taxon>
        <taxon>Pseudomonadota</taxon>
        <taxon>Alphaproteobacteria</taxon>
        <taxon>Rhodospirillales</taxon>
        <taxon>Rhodospirillaceae</taxon>
        <taxon>Roseospira</taxon>
    </lineage>
</organism>
<reference evidence="4 5" key="1">
    <citation type="submission" date="2020-08" db="EMBL/GenBank/DDBJ databases">
        <title>Genome sequencing of Purple Non-Sulfur Bacteria from various extreme environments.</title>
        <authorList>
            <person name="Mayer M."/>
        </authorList>
    </citation>
    <scope>NUCLEOTIDE SEQUENCE [LARGE SCALE GENOMIC DNA]</scope>
    <source>
        <strain evidence="4 5">JA135</strain>
    </source>
</reference>
<dbReference type="AlphaFoldDB" id="A0A7W6RYW0"/>
<keyword evidence="5" id="KW-1185">Reference proteome</keyword>
<dbReference type="InterPro" id="IPR011006">
    <property type="entry name" value="CheY-like_superfamily"/>
</dbReference>
<dbReference type="SUPFAM" id="SSF52172">
    <property type="entry name" value="CheY-like"/>
    <property type="match status" value="1"/>
</dbReference>
<dbReference type="RefSeq" id="WP_184432061.1">
    <property type="nucleotide sequence ID" value="NZ_JACIGI010000005.1"/>
</dbReference>
<dbReference type="SMART" id="SM00448">
    <property type="entry name" value="REC"/>
    <property type="match status" value="1"/>
</dbReference>
<dbReference type="CDD" id="cd00156">
    <property type="entry name" value="REC"/>
    <property type="match status" value="1"/>
</dbReference>
<dbReference type="PANTHER" id="PTHR44591">
    <property type="entry name" value="STRESS RESPONSE REGULATOR PROTEIN 1"/>
    <property type="match status" value="1"/>
</dbReference>
<evidence type="ECO:0000313" key="4">
    <source>
        <dbReference type="EMBL" id="MBB4285144.1"/>
    </source>
</evidence>
<evidence type="ECO:0000313" key="5">
    <source>
        <dbReference type="Proteomes" id="UP000555728"/>
    </source>
</evidence>
<comment type="caution">
    <text evidence="4">The sequence shown here is derived from an EMBL/GenBank/DDBJ whole genome shotgun (WGS) entry which is preliminary data.</text>
</comment>
<dbReference type="EMBL" id="JACIGI010000005">
    <property type="protein sequence ID" value="MBB4285144.1"/>
    <property type="molecule type" value="Genomic_DNA"/>
</dbReference>
<dbReference type="Gene3D" id="3.40.50.2300">
    <property type="match status" value="1"/>
</dbReference>
<dbReference type="InterPro" id="IPR050595">
    <property type="entry name" value="Bact_response_regulator"/>
</dbReference>
<feature type="modified residue" description="4-aspartylphosphate" evidence="2">
    <location>
        <position position="466"/>
    </location>
</feature>
<feature type="domain" description="Response regulatory" evidence="3">
    <location>
        <begin position="417"/>
        <end position="532"/>
    </location>
</feature>
<protein>
    <submittedName>
        <fullName evidence="4">CheY-like chemotaxis protein</fullName>
    </submittedName>
</protein>
<proteinExistence type="predicted"/>
<evidence type="ECO:0000259" key="3">
    <source>
        <dbReference type="PROSITE" id="PS50110"/>
    </source>
</evidence>
<evidence type="ECO:0000256" key="2">
    <source>
        <dbReference type="PROSITE-ProRule" id="PRU00169"/>
    </source>
</evidence>
<sequence length="538" mass="54711">MTDRPSLPPAALEALADAALEAAPQALVIADTEGRPWRLNRRARRLLELSDADAAAWSGRLPGSGAERGGGWRDLPLGGGGTAPFWVWSRPLPLPPAAGGEVGAGGAVLHALWPCRVTEDQAHASGGDEGGFDEMMAVLARHALLGEMGGALAHQMSQPLNIIRLTAERAALEAEVGDVGAGVAPTADRFARLADQAEALFGTVALVQGAPAVAGPADLEPVDLGAIMSQAANLARGPLRAAGLRPEVVTPAELPRAWGEPVLLLQIGFAVLTVLAEAVGGEAAERAQARGAAVRRGGPAAGPVGAVVVRVDPEAGAAAGDSRLIVDMVRDETLTRGTPLVPVAPDLTLSRRVVLAALALAGLGGHLMMLVDDQGALRGVRLDLARVTGRRAADAGASPGGGTDAAGEAVDDDRPVRVLLAEDEVEAATEIAEFLRDQECEVTVAGDVPTAVAALDAAQHDVLITDVSMPGGGARVLLRAAEAAHPDMAVILASGFAIEGDASLADLADMADAILRKPFGLSELRAALDRVLEADGAG</sequence>
<dbReference type="InterPro" id="IPR001789">
    <property type="entry name" value="Sig_transdc_resp-reg_receiver"/>
</dbReference>
<name>A0A7W6RYW0_9PROT</name>
<accession>A0A7W6RYW0</accession>
<dbReference type="PROSITE" id="PS50110">
    <property type="entry name" value="RESPONSE_REGULATORY"/>
    <property type="match status" value="1"/>
</dbReference>
<dbReference type="Pfam" id="PF00072">
    <property type="entry name" value="Response_reg"/>
    <property type="match status" value="1"/>
</dbReference>
<keyword evidence="1 2" id="KW-0597">Phosphoprotein</keyword>
<dbReference type="PANTHER" id="PTHR44591:SF3">
    <property type="entry name" value="RESPONSE REGULATORY DOMAIN-CONTAINING PROTEIN"/>
    <property type="match status" value="1"/>
</dbReference>
<evidence type="ECO:0000256" key="1">
    <source>
        <dbReference type="ARBA" id="ARBA00022553"/>
    </source>
</evidence>
<gene>
    <name evidence="4" type="ORF">GGD88_000861</name>
</gene>